<dbReference type="CDD" id="cd17574">
    <property type="entry name" value="REC_OmpR"/>
    <property type="match status" value="1"/>
</dbReference>
<feature type="transmembrane region" description="Helical" evidence="13">
    <location>
        <begin position="274"/>
        <end position="293"/>
    </location>
</feature>
<dbReference type="InterPro" id="IPR003661">
    <property type="entry name" value="HisK_dim/P_dom"/>
</dbReference>
<dbReference type="SUPFAM" id="SSF55874">
    <property type="entry name" value="ATPase domain of HSP90 chaperone/DNA topoisomerase II/histidine kinase"/>
    <property type="match status" value="2"/>
</dbReference>
<evidence type="ECO:0000256" key="12">
    <source>
        <dbReference type="PROSITE-ProRule" id="PRU00169"/>
    </source>
</evidence>
<keyword evidence="11 13" id="KW-0472">Membrane</keyword>
<evidence type="ECO:0000256" key="1">
    <source>
        <dbReference type="ARBA" id="ARBA00000085"/>
    </source>
</evidence>
<dbReference type="PROSITE" id="PS50109">
    <property type="entry name" value="HIS_KIN"/>
    <property type="match status" value="2"/>
</dbReference>
<dbReference type="CDD" id="cd16922">
    <property type="entry name" value="HATPase_EvgS-ArcB-TorS-like"/>
    <property type="match status" value="1"/>
</dbReference>
<dbReference type="Gene3D" id="1.10.287.130">
    <property type="match status" value="1"/>
</dbReference>
<dbReference type="InterPro" id="IPR001789">
    <property type="entry name" value="Sig_transdc_resp-reg_receiver"/>
</dbReference>
<dbReference type="GO" id="GO:0009927">
    <property type="term" value="F:histidine phosphotransfer kinase activity"/>
    <property type="evidence" value="ECO:0007669"/>
    <property type="project" value="TreeGrafter"/>
</dbReference>
<keyword evidence="4" id="KW-1003">Cell membrane</keyword>
<dbReference type="InterPro" id="IPR008979">
    <property type="entry name" value="Galactose-bd-like_sf"/>
</dbReference>
<dbReference type="InterPro" id="IPR011623">
    <property type="entry name" value="7TMR_DISM_rcpt_extracell_dom1"/>
</dbReference>
<comment type="catalytic activity">
    <reaction evidence="1">
        <text>ATP + protein L-histidine = ADP + protein N-phospho-L-histidine.</text>
        <dbReference type="EC" id="2.7.13.3"/>
    </reaction>
</comment>
<dbReference type="EMBL" id="BDQX01000078">
    <property type="protein sequence ID" value="GBG07133.1"/>
    <property type="molecule type" value="Genomic_DNA"/>
</dbReference>
<dbReference type="FunFam" id="3.30.565.10:FF:000023">
    <property type="entry name" value="PAS domain-containing sensor histidine kinase"/>
    <property type="match status" value="1"/>
</dbReference>
<dbReference type="InterPro" id="IPR036890">
    <property type="entry name" value="HATPase_C_sf"/>
</dbReference>
<evidence type="ECO:0000256" key="10">
    <source>
        <dbReference type="ARBA" id="ARBA00023012"/>
    </source>
</evidence>
<sequence>MKKHHVILTIFVFVSLLTVGRLVWLDLFKPSEQPYAVNGRLDLHGWKAASAGTITLDGEWEFYPGLFLMSQEQARRPLSESAIKVGIPSEWNEWVRTGIQTPYGFGSYRLTIEVDDPDEVYSIHVPSARTSSELYINGRRMASSGRPASTEQEYRAENLPYTATFMADEQRTIELVIQVANYSDPRSGGLVRSLKFGTDEAIYRERQLSLATQYLIAAALIMQAAYLIIFFMIERKPFWLYFALVILSYTTIMLNSSDDKLLHQWVQISYAWGYKILCLSLTVLMYSLLRMTIDQMSAAWRVPVMRVYSVLAVIGLVASIALPPQNSDALQYAIFLCAAPVILILTVSALRKSVRGMTNSLLQFLAFLAFANQIFWWLLLIYTGTKTMSYPFDLILAMILLSSIWIKRYYVMYTEQRELAAKLEEINRRKDEFLANTSHELRNPLHGMISMSQVVLEREREIISDTSIHELDTILKVGRRMSLMLHDLLDTERLKDNSLRLQLTGVALQPVVSGVIDMVRFIADGKPIILKNQVSEEFPNILADENRLIQILFNLLHNAVKFTHQGEIVVGAHTEKNRAVITVSDTGVGIDKEILPRIFEPYEQASINGYEGGFGLGLSICKQLVEIHGGSIEVHSVPDQGSRFIFTMALDQGVEAKGAEAQTALASLVSVQKANQEYGKPIDFVPTINAETVQAQPTARNMKDRPRILAVDDDSLNLKVLVSLLSGDAYEVTTVTSGDDALAMLLKRSWDLVITDIMMPRMTGYELTRRIRERYTMSDLPVLVLTARTRPEDIEQGFLAGANDYVTKPVNARELRVRVQALTELTSSSRERIRMEVAWLQAQIEPHFFFNTLNSIAALHAVDPGQMLLLIEHLANYLREKFKFQSVGDLVSLRDELKLVRSYLFIEQTRFDWLRVEWEIEDGLELRIPPYSIQPLVENAIRHGLIRRRENATVRIKIAKQEDGVVISVIDNGIGMEKEKADVLLKSGAGQGIALRNIDLRLNRLYGAGLNNVSEPGVGTTVSFKI</sequence>
<dbReference type="Gene3D" id="3.30.565.10">
    <property type="entry name" value="Histidine kinase-like ATPase, C-terminal domain"/>
    <property type="match status" value="2"/>
</dbReference>
<dbReference type="InterPro" id="IPR036097">
    <property type="entry name" value="HisK_dim/P_sf"/>
</dbReference>
<dbReference type="SMART" id="SM00387">
    <property type="entry name" value="HATPase_c"/>
    <property type="match status" value="1"/>
</dbReference>
<dbReference type="SUPFAM" id="SSF52172">
    <property type="entry name" value="CheY-like"/>
    <property type="match status" value="1"/>
</dbReference>
<evidence type="ECO:0000256" key="2">
    <source>
        <dbReference type="ARBA" id="ARBA00004236"/>
    </source>
</evidence>
<keyword evidence="7" id="KW-0547">Nucleotide-binding</keyword>
<organism evidence="16 17">
    <name type="scientific">Paenibacillus agaridevorans</name>
    <dbReference type="NCBI Taxonomy" id="171404"/>
    <lineage>
        <taxon>Bacteria</taxon>
        <taxon>Bacillati</taxon>
        <taxon>Bacillota</taxon>
        <taxon>Bacilli</taxon>
        <taxon>Bacillales</taxon>
        <taxon>Paenibacillaceae</taxon>
        <taxon>Paenibacillus</taxon>
    </lineage>
</organism>
<dbReference type="GO" id="GO:0005524">
    <property type="term" value="F:ATP binding"/>
    <property type="evidence" value="ECO:0007669"/>
    <property type="project" value="UniProtKB-KW"/>
</dbReference>
<dbReference type="EC" id="2.7.13.3" evidence="3"/>
<dbReference type="Proteomes" id="UP000245202">
    <property type="component" value="Unassembled WGS sequence"/>
</dbReference>
<feature type="modified residue" description="4-aspartylphosphate" evidence="12">
    <location>
        <position position="756"/>
    </location>
</feature>
<evidence type="ECO:0000256" key="9">
    <source>
        <dbReference type="ARBA" id="ARBA00022840"/>
    </source>
</evidence>
<dbReference type="Gene3D" id="3.40.50.2300">
    <property type="match status" value="1"/>
</dbReference>
<evidence type="ECO:0000256" key="7">
    <source>
        <dbReference type="ARBA" id="ARBA00022741"/>
    </source>
</evidence>
<name>A0A2R5ETN0_9BACL</name>
<dbReference type="InterPro" id="IPR003594">
    <property type="entry name" value="HATPase_dom"/>
</dbReference>
<dbReference type="InterPro" id="IPR005467">
    <property type="entry name" value="His_kinase_dom"/>
</dbReference>
<dbReference type="SMART" id="SM00388">
    <property type="entry name" value="HisKA"/>
    <property type="match status" value="1"/>
</dbReference>
<dbReference type="Pfam" id="PF00512">
    <property type="entry name" value="HisKA"/>
    <property type="match status" value="1"/>
</dbReference>
<dbReference type="GO" id="GO:0000155">
    <property type="term" value="F:phosphorelay sensor kinase activity"/>
    <property type="evidence" value="ECO:0007669"/>
    <property type="project" value="InterPro"/>
</dbReference>
<dbReference type="PRINTS" id="PR00344">
    <property type="entry name" value="BCTRLSENSOR"/>
</dbReference>
<feature type="transmembrane region" description="Helical" evidence="13">
    <location>
        <begin position="362"/>
        <end position="382"/>
    </location>
</feature>
<evidence type="ECO:0000256" key="4">
    <source>
        <dbReference type="ARBA" id="ARBA00022475"/>
    </source>
</evidence>
<protein>
    <recommendedName>
        <fullName evidence="3">histidine kinase</fullName>
        <ecNumber evidence="3">2.7.13.3</ecNumber>
    </recommendedName>
</protein>
<dbReference type="InterPro" id="IPR011006">
    <property type="entry name" value="CheY-like_superfamily"/>
</dbReference>
<dbReference type="Pfam" id="PF07695">
    <property type="entry name" value="7TMR-DISM_7TM"/>
    <property type="match status" value="1"/>
</dbReference>
<dbReference type="SUPFAM" id="SSF49785">
    <property type="entry name" value="Galactose-binding domain-like"/>
    <property type="match status" value="1"/>
</dbReference>
<feature type="transmembrane region" description="Helical" evidence="13">
    <location>
        <begin position="329"/>
        <end position="350"/>
    </location>
</feature>
<dbReference type="InterPro" id="IPR004358">
    <property type="entry name" value="Sig_transdc_His_kin-like_C"/>
</dbReference>
<evidence type="ECO:0000256" key="3">
    <source>
        <dbReference type="ARBA" id="ARBA00012438"/>
    </source>
</evidence>
<keyword evidence="8" id="KW-0418">Kinase</keyword>
<dbReference type="PANTHER" id="PTHR43047">
    <property type="entry name" value="TWO-COMPONENT HISTIDINE PROTEIN KINASE"/>
    <property type="match status" value="1"/>
</dbReference>
<keyword evidence="13" id="KW-1133">Transmembrane helix</keyword>
<dbReference type="InterPro" id="IPR010559">
    <property type="entry name" value="Sig_transdc_His_kin_internal"/>
</dbReference>
<keyword evidence="6" id="KW-0808">Transferase</keyword>
<evidence type="ECO:0000256" key="8">
    <source>
        <dbReference type="ARBA" id="ARBA00022777"/>
    </source>
</evidence>
<gene>
    <name evidence="16" type="ORF">PAT3040_01681</name>
</gene>
<feature type="transmembrane region" description="Helical" evidence="13">
    <location>
        <begin position="214"/>
        <end position="233"/>
    </location>
</feature>
<evidence type="ECO:0000313" key="16">
    <source>
        <dbReference type="EMBL" id="GBG07133.1"/>
    </source>
</evidence>
<dbReference type="CDD" id="cd00082">
    <property type="entry name" value="HisKA"/>
    <property type="match status" value="1"/>
</dbReference>
<evidence type="ECO:0000256" key="5">
    <source>
        <dbReference type="ARBA" id="ARBA00022553"/>
    </source>
</evidence>
<dbReference type="Gene3D" id="2.60.120.260">
    <property type="entry name" value="Galactose-binding domain-like"/>
    <property type="match status" value="1"/>
</dbReference>
<feature type="domain" description="Histidine kinase" evidence="14">
    <location>
        <begin position="933"/>
        <end position="1026"/>
    </location>
</feature>
<keyword evidence="13" id="KW-0812">Transmembrane</keyword>
<keyword evidence="9" id="KW-0067">ATP-binding</keyword>
<reference evidence="16 17" key="1">
    <citation type="submission" date="2017-08" db="EMBL/GenBank/DDBJ databases">
        <title>Substantial Increase in Enzyme Production by Combined Drug-Resistance Mutations in Paenibacillus agaridevorans.</title>
        <authorList>
            <person name="Tanaka Y."/>
            <person name="Funane K."/>
            <person name="Hosaka T."/>
            <person name="Shiwa Y."/>
            <person name="Fujita N."/>
            <person name="Miyazaki T."/>
            <person name="Yoshikawa H."/>
            <person name="Murakami K."/>
            <person name="Kasahara K."/>
            <person name="Inaoka T."/>
            <person name="Hiraga Y."/>
            <person name="Ochi K."/>
        </authorList>
    </citation>
    <scope>NUCLEOTIDE SEQUENCE [LARGE SCALE GENOMIC DNA]</scope>
    <source>
        <strain evidence="16 17">T-3040</strain>
    </source>
</reference>
<dbReference type="RefSeq" id="WP_108992251.1">
    <property type="nucleotide sequence ID" value="NZ_BDQX01000078.1"/>
</dbReference>
<keyword evidence="10" id="KW-0902">Two-component regulatory system</keyword>
<evidence type="ECO:0000259" key="15">
    <source>
        <dbReference type="PROSITE" id="PS50110"/>
    </source>
</evidence>
<keyword evidence="17" id="KW-1185">Reference proteome</keyword>
<comment type="subcellular location">
    <subcellularLocation>
        <location evidence="2">Cell membrane</location>
    </subcellularLocation>
</comment>
<dbReference type="PROSITE" id="PS50110">
    <property type="entry name" value="RESPONSE_REGULATORY"/>
    <property type="match status" value="1"/>
</dbReference>
<evidence type="ECO:0000256" key="11">
    <source>
        <dbReference type="ARBA" id="ARBA00023136"/>
    </source>
</evidence>
<dbReference type="Pfam" id="PF06580">
    <property type="entry name" value="His_kinase"/>
    <property type="match status" value="1"/>
</dbReference>
<accession>A0A2R5ETN0</accession>
<dbReference type="AlphaFoldDB" id="A0A2R5ETN0"/>
<comment type="caution">
    <text evidence="16">The sequence shown here is derived from an EMBL/GenBank/DDBJ whole genome shotgun (WGS) entry which is preliminary data.</text>
</comment>
<dbReference type="PANTHER" id="PTHR43047:SF72">
    <property type="entry name" value="OSMOSENSING HISTIDINE PROTEIN KINASE SLN1"/>
    <property type="match status" value="1"/>
</dbReference>
<dbReference type="SUPFAM" id="SSF47384">
    <property type="entry name" value="Homodimeric domain of signal transducing histidine kinase"/>
    <property type="match status" value="1"/>
</dbReference>
<dbReference type="SMART" id="SM00448">
    <property type="entry name" value="REC"/>
    <property type="match status" value="1"/>
</dbReference>
<keyword evidence="5 12" id="KW-0597">Phosphoprotein</keyword>
<evidence type="ECO:0000256" key="13">
    <source>
        <dbReference type="SAM" id="Phobius"/>
    </source>
</evidence>
<dbReference type="GO" id="GO:0005886">
    <property type="term" value="C:plasma membrane"/>
    <property type="evidence" value="ECO:0007669"/>
    <property type="project" value="UniProtKB-SubCell"/>
</dbReference>
<feature type="domain" description="Histidine kinase" evidence="14">
    <location>
        <begin position="436"/>
        <end position="652"/>
    </location>
</feature>
<feature type="transmembrane region" description="Helical" evidence="13">
    <location>
        <begin position="305"/>
        <end position="323"/>
    </location>
</feature>
<evidence type="ECO:0000256" key="6">
    <source>
        <dbReference type="ARBA" id="ARBA00022679"/>
    </source>
</evidence>
<dbReference type="Pfam" id="PF00072">
    <property type="entry name" value="Response_reg"/>
    <property type="match status" value="1"/>
</dbReference>
<feature type="domain" description="Response regulatory" evidence="15">
    <location>
        <begin position="707"/>
        <end position="823"/>
    </location>
</feature>
<evidence type="ECO:0000259" key="14">
    <source>
        <dbReference type="PROSITE" id="PS50109"/>
    </source>
</evidence>
<dbReference type="Pfam" id="PF02518">
    <property type="entry name" value="HATPase_c"/>
    <property type="match status" value="2"/>
</dbReference>
<feature type="transmembrane region" description="Helical" evidence="13">
    <location>
        <begin position="238"/>
        <end position="254"/>
    </location>
</feature>
<proteinExistence type="predicted"/>
<evidence type="ECO:0000313" key="17">
    <source>
        <dbReference type="Proteomes" id="UP000245202"/>
    </source>
</evidence>